<evidence type="ECO:0008006" key="3">
    <source>
        <dbReference type="Google" id="ProtNLM"/>
    </source>
</evidence>
<evidence type="ECO:0000313" key="1">
    <source>
        <dbReference type="EMBL" id="GLR69504.1"/>
    </source>
</evidence>
<dbReference type="Proteomes" id="UP001156601">
    <property type="component" value="Unassembled WGS sequence"/>
</dbReference>
<organism evidence="1 2">
    <name type="scientific">Agaribacter marinus</name>
    <dbReference type="NCBI Taxonomy" id="1431249"/>
    <lineage>
        <taxon>Bacteria</taxon>
        <taxon>Pseudomonadati</taxon>
        <taxon>Pseudomonadota</taxon>
        <taxon>Gammaproteobacteria</taxon>
        <taxon>Alteromonadales</taxon>
        <taxon>Alteromonadaceae</taxon>
        <taxon>Agaribacter</taxon>
    </lineage>
</organism>
<dbReference type="EMBL" id="BSOT01000005">
    <property type="protein sequence ID" value="GLR69504.1"/>
    <property type="molecule type" value="Genomic_DNA"/>
</dbReference>
<sequence length="339" mass="38443">MKSLKFGICEPGIRHKSCHPPKNIASRFRMVQDAGVFDYIDVTPAPNEVNEYEKCAQRFDIPILAGSRNYILGKEENELFDNLRIGAHLGSVVHNTQVFMDHEDGHLISNEEVAQIYIEAYDLGHKVGCIPTFEIHVNMWSEKFSRVSEVAELVQKQGIPFGITLDHSHVIFKIDNPSELAVFGVDKEVKSGELVLDPFAEDNVFTQWINQGLVKHAHARSVSPNNPKNIVAAHPDINKLRSSLHPKSVQGRGIQYPFKQPNAGEWHAPWQESDLAPWKQVVRMLMTYHANNDESELQTISTEFIPFTDYGEGAGYSLLEQNAACAEWLRTTWQQLYNH</sequence>
<protein>
    <recommendedName>
        <fullName evidence="3">Xylose isomerase</fullName>
    </recommendedName>
</protein>
<dbReference type="RefSeq" id="WP_284215832.1">
    <property type="nucleotide sequence ID" value="NZ_BSOT01000005.1"/>
</dbReference>
<dbReference type="AlphaFoldDB" id="A0AA37SW71"/>
<name>A0AA37SW71_9ALTE</name>
<gene>
    <name evidence="1" type="ORF">GCM10007852_04120</name>
</gene>
<keyword evidence="2" id="KW-1185">Reference proteome</keyword>
<comment type="caution">
    <text evidence="1">The sequence shown here is derived from an EMBL/GenBank/DDBJ whole genome shotgun (WGS) entry which is preliminary data.</text>
</comment>
<dbReference type="SUPFAM" id="SSF51658">
    <property type="entry name" value="Xylose isomerase-like"/>
    <property type="match status" value="1"/>
</dbReference>
<reference evidence="1" key="1">
    <citation type="journal article" date="2014" name="Int. J. Syst. Evol. Microbiol.">
        <title>Complete genome sequence of Corynebacterium casei LMG S-19264T (=DSM 44701T), isolated from a smear-ripened cheese.</title>
        <authorList>
            <consortium name="US DOE Joint Genome Institute (JGI-PGF)"/>
            <person name="Walter F."/>
            <person name="Albersmeier A."/>
            <person name="Kalinowski J."/>
            <person name="Ruckert C."/>
        </authorList>
    </citation>
    <scope>NUCLEOTIDE SEQUENCE</scope>
    <source>
        <strain evidence="1">NBRC 110023</strain>
    </source>
</reference>
<reference evidence="1" key="2">
    <citation type="submission" date="2023-01" db="EMBL/GenBank/DDBJ databases">
        <title>Draft genome sequence of Agaribacter marinus strain NBRC 110023.</title>
        <authorList>
            <person name="Sun Q."/>
            <person name="Mori K."/>
        </authorList>
    </citation>
    <scope>NUCLEOTIDE SEQUENCE</scope>
    <source>
        <strain evidence="1">NBRC 110023</strain>
    </source>
</reference>
<dbReference type="InterPro" id="IPR036237">
    <property type="entry name" value="Xyl_isomerase-like_sf"/>
</dbReference>
<proteinExistence type="predicted"/>
<evidence type="ECO:0000313" key="2">
    <source>
        <dbReference type="Proteomes" id="UP001156601"/>
    </source>
</evidence>
<accession>A0AA37SW71</accession>